<dbReference type="AlphaFoldDB" id="A0A1F5YUF6"/>
<comment type="caution">
    <text evidence="6">The sequence shown here is derived from an EMBL/GenBank/DDBJ whole genome shotgun (WGS) entry which is preliminary data.</text>
</comment>
<dbReference type="GO" id="GO:0016757">
    <property type="term" value="F:glycosyltransferase activity"/>
    <property type="evidence" value="ECO:0007669"/>
    <property type="project" value="UniProtKB-KW"/>
</dbReference>
<accession>A0A1F5YUF6</accession>
<sequence length="429" mass="50101">MKPFAPVFGLPLGISSTFWFFIGLIRYIAEKINLFRGNDIYSAPSKLKRRNVACIVAAHNEELVIRKCIRFLKASVSAKQIYVVSDGSNDKTYRRARMENCHVSKLSPGRGKAKAIIYAIKRNHLFDRYKLIFIVDADTLIDKEFVTRALPLFNDPSVSVVYGSAKIQWPPHIIPRLRFYYVAYRERLNRMLQYFFAYGQTWKYTNVSYVIPGFATIYRSKILRRLPIDTPGLLIEDFNTAFQLHKKKLGKIFYNPKCIGWDQHPETLTDYWKQVKRWNIGFFQTVRHNGFWPSLFWLALLIFTIEIFINSIFIIMLPLLILYLLAPWITNQIPLMSVFTNIYQQIGPYQYVTLIALFISFFIIDYGLTVLIGLINKKPQFIIYGLFFVFMHYVTSLILMSSLIPGFFSKSAGRWISPKRSKEQSSVKL</sequence>
<evidence type="ECO:0000256" key="1">
    <source>
        <dbReference type="ARBA" id="ARBA00006739"/>
    </source>
</evidence>
<keyword evidence="2" id="KW-0328">Glycosyltransferase</keyword>
<keyword evidence="4" id="KW-0812">Transmembrane</keyword>
<reference evidence="6 7" key="1">
    <citation type="journal article" date="2016" name="Nat. Commun.">
        <title>Thousands of microbial genomes shed light on interconnected biogeochemical processes in an aquifer system.</title>
        <authorList>
            <person name="Anantharaman K."/>
            <person name="Brown C.T."/>
            <person name="Hug L.A."/>
            <person name="Sharon I."/>
            <person name="Castelle C.J."/>
            <person name="Probst A.J."/>
            <person name="Thomas B.C."/>
            <person name="Singh A."/>
            <person name="Wilkins M.J."/>
            <person name="Karaoz U."/>
            <person name="Brodie E.L."/>
            <person name="Williams K.H."/>
            <person name="Hubbard S.S."/>
            <person name="Banfield J.F."/>
        </authorList>
    </citation>
    <scope>NUCLEOTIDE SEQUENCE [LARGE SCALE GENOMIC DNA]</scope>
</reference>
<protein>
    <recommendedName>
        <fullName evidence="5">Glycosyltransferase 2-like domain-containing protein</fullName>
    </recommendedName>
</protein>
<dbReference type="InterPro" id="IPR029044">
    <property type="entry name" value="Nucleotide-diphossugar_trans"/>
</dbReference>
<dbReference type="EMBL" id="MFJA01000014">
    <property type="protein sequence ID" value="OGG03713.1"/>
    <property type="molecule type" value="Genomic_DNA"/>
</dbReference>
<feature type="transmembrane region" description="Helical" evidence="4">
    <location>
        <begin position="381"/>
        <end position="408"/>
    </location>
</feature>
<keyword evidence="4" id="KW-1133">Transmembrane helix</keyword>
<dbReference type="Pfam" id="PF00535">
    <property type="entry name" value="Glycos_transf_2"/>
    <property type="match status" value="1"/>
</dbReference>
<evidence type="ECO:0000256" key="2">
    <source>
        <dbReference type="ARBA" id="ARBA00022676"/>
    </source>
</evidence>
<evidence type="ECO:0000259" key="5">
    <source>
        <dbReference type="Pfam" id="PF00535"/>
    </source>
</evidence>
<proteinExistence type="inferred from homology"/>
<evidence type="ECO:0000313" key="7">
    <source>
        <dbReference type="Proteomes" id="UP000176665"/>
    </source>
</evidence>
<dbReference type="PANTHER" id="PTHR43630:SF1">
    <property type="entry name" value="POLY-BETA-1,6-N-ACETYL-D-GLUCOSAMINE SYNTHASE"/>
    <property type="match status" value="1"/>
</dbReference>
<comment type="similarity">
    <text evidence="1">Belongs to the glycosyltransferase 2 family.</text>
</comment>
<dbReference type="SUPFAM" id="SSF53448">
    <property type="entry name" value="Nucleotide-diphospho-sugar transferases"/>
    <property type="match status" value="1"/>
</dbReference>
<evidence type="ECO:0000313" key="6">
    <source>
        <dbReference type="EMBL" id="OGG03713.1"/>
    </source>
</evidence>
<dbReference type="CDD" id="cd06423">
    <property type="entry name" value="CESA_like"/>
    <property type="match status" value="1"/>
</dbReference>
<keyword evidence="4" id="KW-0472">Membrane</keyword>
<organism evidence="6 7">
    <name type="scientific">Candidatus Gottesmanbacteria bacterium RBG_16_37_8</name>
    <dbReference type="NCBI Taxonomy" id="1798371"/>
    <lineage>
        <taxon>Bacteria</taxon>
        <taxon>Candidatus Gottesmaniibacteriota</taxon>
    </lineage>
</organism>
<keyword evidence="3" id="KW-0808">Transferase</keyword>
<dbReference type="InterPro" id="IPR001173">
    <property type="entry name" value="Glyco_trans_2-like"/>
</dbReference>
<feature type="transmembrane region" description="Helical" evidence="4">
    <location>
        <begin position="349"/>
        <end position="374"/>
    </location>
</feature>
<feature type="transmembrane region" description="Helical" evidence="4">
    <location>
        <begin position="296"/>
        <end position="329"/>
    </location>
</feature>
<dbReference type="Gene3D" id="3.90.550.10">
    <property type="entry name" value="Spore Coat Polysaccharide Biosynthesis Protein SpsA, Chain A"/>
    <property type="match status" value="1"/>
</dbReference>
<dbReference type="PANTHER" id="PTHR43630">
    <property type="entry name" value="POLY-BETA-1,6-N-ACETYL-D-GLUCOSAMINE SYNTHASE"/>
    <property type="match status" value="1"/>
</dbReference>
<dbReference type="STRING" id="1798371.A2W14_06890"/>
<evidence type="ECO:0000256" key="3">
    <source>
        <dbReference type="ARBA" id="ARBA00022679"/>
    </source>
</evidence>
<evidence type="ECO:0000256" key="4">
    <source>
        <dbReference type="SAM" id="Phobius"/>
    </source>
</evidence>
<feature type="transmembrane region" description="Helical" evidence="4">
    <location>
        <begin position="6"/>
        <end position="29"/>
    </location>
</feature>
<dbReference type="Proteomes" id="UP000176665">
    <property type="component" value="Unassembled WGS sequence"/>
</dbReference>
<feature type="domain" description="Glycosyltransferase 2-like" evidence="5">
    <location>
        <begin position="55"/>
        <end position="221"/>
    </location>
</feature>
<gene>
    <name evidence="6" type="ORF">A2W14_06890</name>
</gene>
<name>A0A1F5YUF6_9BACT</name>